<accession>A0A953NAU4</accession>
<dbReference type="PANTHER" id="PTHR30632">
    <property type="entry name" value="MOLYBDATE-BINDING PERIPLASMIC PROTEIN"/>
    <property type="match status" value="1"/>
</dbReference>
<dbReference type="PANTHER" id="PTHR30632:SF11">
    <property type="entry name" value="BLR4797 PROTEIN"/>
    <property type="match status" value="1"/>
</dbReference>
<dbReference type="GO" id="GO:0015689">
    <property type="term" value="P:molybdate ion transport"/>
    <property type="evidence" value="ECO:0007669"/>
    <property type="project" value="TreeGrafter"/>
</dbReference>
<keyword evidence="1" id="KW-0732">Signal</keyword>
<organism evidence="2 3">
    <name type="scientific">Zwartia hollandica</name>
    <dbReference type="NCBI Taxonomy" id="324606"/>
    <lineage>
        <taxon>Bacteria</taxon>
        <taxon>Pseudomonadati</taxon>
        <taxon>Pseudomonadota</taxon>
        <taxon>Betaproteobacteria</taxon>
        <taxon>Burkholderiales</taxon>
        <taxon>Alcaligenaceae</taxon>
        <taxon>Zwartia</taxon>
    </lineage>
</organism>
<protein>
    <submittedName>
        <fullName evidence="2">Substrate-binding domain-containing protein</fullName>
    </submittedName>
</protein>
<dbReference type="InterPro" id="IPR050682">
    <property type="entry name" value="ModA/WtpA"/>
</dbReference>
<dbReference type="GO" id="GO:0030973">
    <property type="term" value="F:molybdate ion binding"/>
    <property type="evidence" value="ECO:0007669"/>
    <property type="project" value="TreeGrafter"/>
</dbReference>
<gene>
    <name evidence="2" type="ORF">KZZ10_06430</name>
</gene>
<evidence type="ECO:0000313" key="2">
    <source>
        <dbReference type="EMBL" id="MBZ1350279.1"/>
    </source>
</evidence>
<dbReference type="AlphaFoldDB" id="A0A953NAU4"/>
<evidence type="ECO:0000313" key="3">
    <source>
        <dbReference type="Proteomes" id="UP000739565"/>
    </source>
</evidence>
<keyword evidence="3" id="KW-1185">Reference proteome</keyword>
<feature type="chain" id="PRO_5038089108" evidence="1">
    <location>
        <begin position="24"/>
        <end position="254"/>
    </location>
</feature>
<dbReference type="Pfam" id="PF13531">
    <property type="entry name" value="SBP_bac_11"/>
    <property type="match status" value="1"/>
</dbReference>
<evidence type="ECO:0000256" key="1">
    <source>
        <dbReference type="SAM" id="SignalP"/>
    </source>
</evidence>
<feature type="signal peptide" evidence="1">
    <location>
        <begin position="1"/>
        <end position="23"/>
    </location>
</feature>
<name>A0A953NAU4_9BURK</name>
<dbReference type="SUPFAM" id="SSF53850">
    <property type="entry name" value="Periplasmic binding protein-like II"/>
    <property type="match status" value="1"/>
</dbReference>
<proteinExistence type="predicted"/>
<comment type="caution">
    <text evidence="2">The sequence shown here is derived from an EMBL/GenBank/DDBJ whole genome shotgun (WGS) entry which is preliminary data.</text>
</comment>
<dbReference type="EMBL" id="JAHXRI010000006">
    <property type="protein sequence ID" value="MBZ1350279.1"/>
    <property type="molecule type" value="Genomic_DNA"/>
</dbReference>
<dbReference type="Proteomes" id="UP000739565">
    <property type="component" value="Unassembled WGS sequence"/>
</dbReference>
<sequence>MRNLRLFVSAVAFFLCCIKPTIAAEYRLYAAAGIKIPLIALSQTYQRESGHSIVNDFDTAGAAEKKFLADPNASFLITTKPRIDKAIASSLLTNGQAIHLVDTAAGIASSQAVKPVVRNGADLKAALLSAKKIAFSDPARGATVGLHFVKVIRELGIEQEVMAKAMVARDGIETMRLIQSKTVDIGITQMSEVVQADRTTLVGPFPKEFELVSQYVLWYKTTGDAGVDGFVKLLTSSRAAGIFAQEGLLPVTSR</sequence>
<reference evidence="2" key="1">
    <citation type="submission" date="2021-07" db="EMBL/GenBank/DDBJ databases">
        <title>New genus and species of the family Alcaligenaceae.</title>
        <authorList>
            <person name="Hahn M.W."/>
        </authorList>
    </citation>
    <scope>NUCLEOTIDE SEQUENCE</scope>
    <source>
        <strain evidence="2">LF4-65</strain>
    </source>
</reference>
<dbReference type="RefSeq" id="WP_259660660.1">
    <property type="nucleotide sequence ID" value="NZ_JAHXRI010000006.1"/>
</dbReference>
<dbReference type="Gene3D" id="3.40.190.10">
    <property type="entry name" value="Periplasmic binding protein-like II"/>
    <property type="match status" value="2"/>
</dbReference>